<dbReference type="Pfam" id="PF09375">
    <property type="entry name" value="Peptidase_M75"/>
    <property type="match status" value="1"/>
</dbReference>
<dbReference type="Proteomes" id="UP001409585">
    <property type="component" value="Unassembled WGS sequence"/>
</dbReference>
<accession>A0AAV3U4L5</accession>
<dbReference type="InterPro" id="IPR038352">
    <property type="entry name" value="Imelysin_sf"/>
</dbReference>
<evidence type="ECO:0000256" key="2">
    <source>
        <dbReference type="ARBA" id="ARBA00022729"/>
    </source>
</evidence>
<evidence type="ECO:0000259" key="3">
    <source>
        <dbReference type="Pfam" id="PF09375"/>
    </source>
</evidence>
<comment type="subcellular location">
    <subcellularLocation>
        <location evidence="1">Cell envelope</location>
    </subcellularLocation>
</comment>
<evidence type="ECO:0000313" key="4">
    <source>
        <dbReference type="EMBL" id="GAA4944795.1"/>
    </source>
</evidence>
<keyword evidence="2" id="KW-0732">Signal</keyword>
<name>A0AAV3U4L5_9ALTE</name>
<dbReference type="GO" id="GO:0030313">
    <property type="term" value="C:cell envelope"/>
    <property type="evidence" value="ECO:0007669"/>
    <property type="project" value="UniProtKB-SubCell"/>
</dbReference>
<keyword evidence="5" id="KW-1185">Reference proteome</keyword>
<dbReference type="InterPro" id="IPR018976">
    <property type="entry name" value="Imelysin-like"/>
</dbReference>
<dbReference type="RefSeq" id="WP_345422429.1">
    <property type="nucleotide sequence ID" value="NZ_AP031496.1"/>
</dbReference>
<evidence type="ECO:0000313" key="5">
    <source>
        <dbReference type="Proteomes" id="UP001409585"/>
    </source>
</evidence>
<dbReference type="Gene3D" id="1.20.1420.20">
    <property type="entry name" value="M75 peptidase, HXXE motif"/>
    <property type="match status" value="1"/>
</dbReference>
<gene>
    <name evidence="4" type="ORF">GCM10025791_24870</name>
</gene>
<comment type="caution">
    <text evidence="4">The sequence shown here is derived from an EMBL/GenBank/DDBJ whole genome shotgun (WGS) entry which is preliminary data.</text>
</comment>
<dbReference type="EMBL" id="BAABLX010000023">
    <property type="protein sequence ID" value="GAA4944795.1"/>
    <property type="molecule type" value="Genomic_DNA"/>
</dbReference>
<feature type="domain" description="Imelysin-like" evidence="3">
    <location>
        <begin position="53"/>
        <end position="328"/>
    </location>
</feature>
<organism evidence="4 5">
    <name type="scientific">Halioxenophilus aromaticivorans</name>
    <dbReference type="NCBI Taxonomy" id="1306992"/>
    <lineage>
        <taxon>Bacteria</taxon>
        <taxon>Pseudomonadati</taxon>
        <taxon>Pseudomonadota</taxon>
        <taxon>Gammaproteobacteria</taxon>
        <taxon>Alteromonadales</taxon>
        <taxon>Alteromonadaceae</taxon>
        <taxon>Halioxenophilus</taxon>
    </lineage>
</organism>
<protein>
    <recommendedName>
        <fullName evidence="3">Imelysin-like domain-containing protein</fullName>
    </recommendedName>
</protein>
<sequence>MWEKKPRGWMITAAVAVAAIVAGCVGKDRGEKPIDASDISQALEQAVDQTIIPTVQAFKLEVSTLEQSAEAFCNTPSNDALSALQNGWLITFEQWYALSIYNFGPLNDDIVFPAYTFIDSLRLRGTNYLETVRSEIASDIDDSITLDADYFAAKTFQNVGLLAVESASFETSTAEHSQQATDILADFNNQPRKCDVLLSLTGQLMRWADYTEEGWLTQYKNSAESYRSLFLNDQLEDGSAPITQLIVAVQEFLDYLQARNVVNVAAPLAGNSWAAISSTIDAVEELLQGSEHTTISLFDIMIATGNQNAVDTVQGNIAQIRSAIASEDADMLEITLGYLDGNFKREIPDSLDVELGINFSDGD</sequence>
<dbReference type="AlphaFoldDB" id="A0AAV3U4L5"/>
<evidence type="ECO:0000256" key="1">
    <source>
        <dbReference type="ARBA" id="ARBA00004196"/>
    </source>
</evidence>
<reference evidence="5" key="1">
    <citation type="journal article" date="2019" name="Int. J. Syst. Evol. Microbiol.">
        <title>The Global Catalogue of Microorganisms (GCM) 10K type strain sequencing project: providing services to taxonomists for standard genome sequencing and annotation.</title>
        <authorList>
            <consortium name="The Broad Institute Genomics Platform"/>
            <consortium name="The Broad Institute Genome Sequencing Center for Infectious Disease"/>
            <person name="Wu L."/>
            <person name="Ma J."/>
        </authorList>
    </citation>
    <scope>NUCLEOTIDE SEQUENCE [LARGE SCALE GENOMIC DNA]</scope>
    <source>
        <strain evidence="5">JCM 19134</strain>
    </source>
</reference>
<proteinExistence type="predicted"/>
<dbReference type="PROSITE" id="PS51257">
    <property type="entry name" value="PROKAR_LIPOPROTEIN"/>
    <property type="match status" value="1"/>
</dbReference>